<name>A0A8S9GN81_BRACR</name>
<dbReference type="EMBL" id="QGKY02001925">
    <property type="protein sequence ID" value="KAF2547725.1"/>
    <property type="molecule type" value="Genomic_DNA"/>
</dbReference>
<gene>
    <name evidence="2" type="ORF">F2Q70_00020908</name>
</gene>
<accession>A0A8S9GN81</accession>
<evidence type="ECO:0000313" key="2">
    <source>
        <dbReference type="EMBL" id="KAF2547725.1"/>
    </source>
</evidence>
<protein>
    <submittedName>
        <fullName evidence="2">Uncharacterized protein</fullName>
    </submittedName>
</protein>
<feature type="region of interest" description="Disordered" evidence="1">
    <location>
        <begin position="112"/>
        <end position="132"/>
    </location>
</feature>
<sequence>MDTKPHVDKVRATMKPYTKKAIHYYKMFLQSATVYHHQARTRATEVHPCSFLHQRKSSEALQRSRTVKLSPWNPSRRPPPPTTTTCAGHPTPPSPICFFIYRLSLLFIRSENKPSSSSRSGSVTTSKAKVQTRRSESESLVLVVVIEYDPEGPSLTPHFLVVVMELLSIESEPRPTRNTTGSAYMAFNGMGMYHRRDKGVTASAGKKGDPRQRRCPTETCAVTVEGSLEIYKGKNQIWRHTPALKADLFLHAAP</sequence>
<feature type="compositionally biased region" description="Low complexity" evidence="1">
    <location>
        <begin position="115"/>
        <end position="126"/>
    </location>
</feature>
<organism evidence="2">
    <name type="scientific">Brassica cretica</name>
    <name type="common">Mustard</name>
    <dbReference type="NCBI Taxonomy" id="69181"/>
    <lineage>
        <taxon>Eukaryota</taxon>
        <taxon>Viridiplantae</taxon>
        <taxon>Streptophyta</taxon>
        <taxon>Embryophyta</taxon>
        <taxon>Tracheophyta</taxon>
        <taxon>Spermatophyta</taxon>
        <taxon>Magnoliopsida</taxon>
        <taxon>eudicotyledons</taxon>
        <taxon>Gunneridae</taxon>
        <taxon>Pentapetalae</taxon>
        <taxon>rosids</taxon>
        <taxon>malvids</taxon>
        <taxon>Brassicales</taxon>
        <taxon>Brassicaceae</taxon>
        <taxon>Brassiceae</taxon>
        <taxon>Brassica</taxon>
    </lineage>
</organism>
<reference evidence="2" key="1">
    <citation type="submission" date="2019-12" db="EMBL/GenBank/DDBJ databases">
        <title>Genome sequencing and annotation of Brassica cretica.</title>
        <authorList>
            <person name="Studholme D.J."/>
            <person name="Sarris P.F."/>
        </authorList>
    </citation>
    <scope>NUCLEOTIDE SEQUENCE</scope>
    <source>
        <strain evidence="2">PFS-102/07</strain>
        <tissue evidence="2">Leaf</tissue>
    </source>
</reference>
<evidence type="ECO:0000256" key="1">
    <source>
        <dbReference type="SAM" id="MobiDB-lite"/>
    </source>
</evidence>
<comment type="caution">
    <text evidence="2">The sequence shown here is derived from an EMBL/GenBank/DDBJ whole genome shotgun (WGS) entry which is preliminary data.</text>
</comment>
<proteinExistence type="predicted"/>
<feature type="region of interest" description="Disordered" evidence="1">
    <location>
        <begin position="60"/>
        <end position="89"/>
    </location>
</feature>
<dbReference type="AlphaFoldDB" id="A0A8S9GN81"/>